<accession>A0A0F7KH59</accession>
<keyword evidence="15" id="KW-1133">Transmembrane helix</keyword>
<comment type="caution">
    <text evidence="13">Lacks conserved residue(s) required for the propagation of feature annotation.</text>
</comment>
<dbReference type="Pfam" id="PF03966">
    <property type="entry name" value="Trm112p"/>
    <property type="match status" value="1"/>
</dbReference>
<evidence type="ECO:0000256" key="3">
    <source>
        <dbReference type="ARBA" id="ARBA00022516"/>
    </source>
</evidence>
<dbReference type="Proteomes" id="UP000324176">
    <property type="component" value="Unassembled WGS sequence"/>
</dbReference>
<comment type="catalytic activity">
    <reaction evidence="10 13">
        <text>a lipid A disaccharide + ATP = a lipid IVA + ADP + H(+)</text>
        <dbReference type="Rhea" id="RHEA:67840"/>
        <dbReference type="ChEBI" id="CHEBI:15378"/>
        <dbReference type="ChEBI" id="CHEBI:30616"/>
        <dbReference type="ChEBI" id="CHEBI:176343"/>
        <dbReference type="ChEBI" id="CHEBI:176425"/>
        <dbReference type="ChEBI" id="CHEBI:456216"/>
        <dbReference type="EC" id="2.7.1.130"/>
    </reaction>
</comment>
<dbReference type="GO" id="GO:0009245">
    <property type="term" value="P:lipid A biosynthetic process"/>
    <property type="evidence" value="ECO:0007669"/>
    <property type="project" value="UniProtKB-UniRule"/>
</dbReference>
<reference evidence="18" key="1">
    <citation type="submission" date="2015-05" db="EMBL/GenBank/DDBJ databases">
        <title>Draft genome of Nitrosomonas communis strain Nm2.</title>
        <authorList>
            <person name="Kozlowski J.A."/>
            <person name="Kits K.D."/>
            <person name="Stein L.Y."/>
        </authorList>
    </citation>
    <scope>NUCLEOTIDE SEQUENCE [LARGE SCALE GENOMIC DNA]</scope>
    <source>
        <strain evidence="18">Nm2</strain>
    </source>
</reference>
<keyword evidence="7 13" id="KW-0418">Kinase</keyword>
<dbReference type="OrthoDB" id="9766423at2"/>
<evidence type="ECO:0000313" key="17">
    <source>
        <dbReference type="EMBL" id="TYP91135.1"/>
    </source>
</evidence>
<comment type="similarity">
    <text evidence="12">In the C-terminal section; belongs to the UPF0434 family.</text>
</comment>
<keyword evidence="6 13" id="KW-0547">Nucleotide-binding</keyword>
<dbReference type="UniPathway" id="UPA00359">
    <property type="reaction ID" value="UER00482"/>
</dbReference>
<proteinExistence type="inferred from homology"/>
<dbReference type="PANTHER" id="PTHR42724:SF1">
    <property type="entry name" value="TETRAACYLDISACCHARIDE 4'-KINASE, MITOCHONDRIAL-RELATED"/>
    <property type="match status" value="1"/>
</dbReference>
<evidence type="ECO:0000256" key="8">
    <source>
        <dbReference type="ARBA" id="ARBA00022840"/>
    </source>
</evidence>
<evidence type="ECO:0000256" key="9">
    <source>
        <dbReference type="ARBA" id="ARBA00023098"/>
    </source>
</evidence>
<evidence type="ECO:0000256" key="12">
    <source>
        <dbReference type="ARBA" id="ARBA00061381"/>
    </source>
</evidence>
<comment type="pathway">
    <text evidence="2 13">Glycolipid biosynthesis; lipid IV(A) biosynthesis; lipid IV(A) from (3R)-3-hydroxytetradecanoyl-[acyl-carrier-protein] and UDP-N-acetyl-alpha-D-glucosamine: step 6/6.</text>
</comment>
<comment type="similarity">
    <text evidence="14">Belongs to the UPF0434 family.</text>
</comment>
<keyword evidence="4 13" id="KW-0441">Lipid A biosynthesis</keyword>
<dbReference type="GO" id="GO:0009244">
    <property type="term" value="P:lipopolysaccharide core region biosynthetic process"/>
    <property type="evidence" value="ECO:0007669"/>
    <property type="project" value="TreeGrafter"/>
</dbReference>
<evidence type="ECO:0000256" key="7">
    <source>
        <dbReference type="ARBA" id="ARBA00022777"/>
    </source>
</evidence>
<feature type="transmembrane region" description="Helical" evidence="15">
    <location>
        <begin position="6"/>
        <end position="29"/>
    </location>
</feature>
<dbReference type="EMBL" id="CP011451">
    <property type="protein sequence ID" value="AKH38182.1"/>
    <property type="molecule type" value="Genomic_DNA"/>
</dbReference>
<dbReference type="InterPro" id="IPR005651">
    <property type="entry name" value="Trm112-like"/>
</dbReference>
<gene>
    <name evidence="13" type="primary">lpxK</name>
    <name evidence="16" type="ORF">AAW31_10885</name>
    <name evidence="17" type="ORF">BCL69_101140</name>
</gene>
<dbReference type="GO" id="GO:0005524">
    <property type="term" value="F:ATP binding"/>
    <property type="evidence" value="ECO:0007669"/>
    <property type="project" value="UniProtKB-UniRule"/>
</dbReference>
<dbReference type="Pfam" id="PF02606">
    <property type="entry name" value="LpxK"/>
    <property type="match status" value="1"/>
</dbReference>
<dbReference type="AlphaFoldDB" id="A0A0F7KH59"/>
<dbReference type="HAMAP" id="MF_01187">
    <property type="entry name" value="UPF0434"/>
    <property type="match status" value="1"/>
</dbReference>
<dbReference type="PATRIC" id="fig|44574.3.peg.2657"/>
<evidence type="ECO:0000256" key="6">
    <source>
        <dbReference type="ARBA" id="ARBA00022741"/>
    </source>
</evidence>
<comment type="function">
    <text evidence="1 13">Transfers the gamma-phosphate of ATP to the 4'-position of a tetraacyldisaccharide 1-phosphate intermediate (termed DS-1-P) to form tetraacyldisaccharide 1,4'-bis-phosphate (lipid IVA).</text>
</comment>
<dbReference type="GO" id="GO:0005886">
    <property type="term" value="C:plasma membrane"/>
    <property type="evidence" value="ECO:0007669"/>
    <property type="project" value="TreeGrafter"/>
</dbReference>
<dbReference type="Proteomes" id="UP000034156">
    <property type="component" value="Chromosome"/>
</dbReference>
<keyword evidence="15" id="KW-0812">Transmembrane</keyword>
<keyword evidence="8 13" id="KW-0067">ATP-binding</keyword>
<dbReference type="KEGG" id="nco:AAW31_10885"/>
<dbReference type="InterPro" id="IPR003758">
    <property type="entry name" value="LpxK"/>
</dbReference>
<dbReference type="EC" id="2.7.1.130" evidence="13"/>
<dbReference type="NCBIfam" id="TIGR00682">
    <property type="entry name" value="lpxK"/>
    <property type="match status" value="1"/>
</dbReference>
<evidence type="ECO:0000313" key="16">
    <source>
        <dbReference type="EMBL" id="AKH38182.1"/>
    </source>
</evidence>
<evidence type="ECO:0000256" key="15">
    <source>
        <dbReference type="SAM" id="Phobius"/>
    </source>
</evidence>
<protein>
    <recommendedName>
        <fullName evidence="13 14">Multifunctional fusion protein</fullName>
    </recommendedName>
    <domain>
        <recommendedName>
            <fullName evidence="13">Tetraacyldisaccharide 4'-kinase</fullName>
            <ecNumber evidence="13">2.7.1.130</ecNumber>
        </recommendedName>
        <alternativeName>
            <fullName evidence="13">Lipid A 4'-kinase</fullName>
        </alternativeName>
    </domain>
    <domain>
        <recommendedName>
            <fullName evidence="14">UPF0434 protein AAW31_10885</fullName>
        </recommendedName>
    </domain>
</protein>
<dbReference type="GO" id="GO:0009029">
    <property type="term" value="F:lipid-A 4'-kinase activity"/>
    <property type="evidence" value="ECO:0007669"/>
    <property type="project" value="UniProtKB-UniRule"/>
</dbReference>
<dbReference type="InterPro" id="IPR027417">
    <property type="entry name" value="P-loop_NTPase"/>
</dbReference>
<comment type="similarity">
    <text evidence="11">In the N-terminal section; belongs to the LpxK family.</text>
</comment>
<evidence type="ECO:0000256" key="5">
    <source>
        <dbReference type="ARBA" id="ARBA00022679"/>
    </source>
</evidence>
<organism evidence="16 18">
    <name type="scientific">Nitrosomonas communis</name>
    <dbReference type="NCBI Taxonomy" id="44574"/>
    <lineage>
        <taxon>Bacteria</taxon>
        <taxon>Pseudomonadati</taxon>
        <taxon>Pseudomonadota</taxon>
        <taxon>Betaproteobacteria</taxon>
        <taxon>Nitrosomonadales</taxon>
        <taxon>Nitrosomonadaceae</taxon>
        <taxon>Nitrosomonas</taxon>
    </lineage>
</organism>
<dbReference type="EMBL" id="VNHT01000011">
    <property type="protein sequence ID" value="TYP91135.1"/>
    <property type="molecule type" value="Genomic_DNA"/>
</dbReference>
<evidence type="ECO:0000256" key="14">
    <source>
        <dbReference type="HAMAP-Rule" id="MF_01187"/>
    </source>
</evidence>
<sequence>MNWSELYWHRITPLHIILWPFSLFFRLFLTFKRLLYRLGILHSVKTSVPIIVIDSITVNDAGKTSLVIWLIHLLKAFGLYPGIISRGYSENYGSPLAVTLSSKPGIVGNKSLLMAYLSKSICPIWIGHDRVKVAQALLTAHPECNVLICDDGLQDLRLQRDFEIVVLDQSKLSFGNGLILPAGPLRDSLSYLNKVDAVVMNEKSSRLSIHNVGNEIKTFYMRPANEYFINLLNPDVHYEISTFKGKSIHVITDINHSHDFLEQLSYLKLNVKSHSVINNDPFIKKNLQIPDAEIILLREEDAVKCLDQANEKFWVLHEEITINIGLREIILKKLREKFMDPKLLDILVCPLCKGPLIYKKNEKELICKPDRLAFPIRDGIPVMLEEEARKLPAEEEI</sequence>
<name>A0A0F7KH59_9PROT</name>
<dbReference type="SUPFAM" id="SSF52540">
    <property type="entry name" value="P-loop containing nucleoside triphosphate hydrolases"/>
    <property type="match status" value="1"/>
</dbReference>
<reference evidence="17 19" key="3">
    <citation type="submission" date="2019-07" db="EMBL/GenBank/DDBJ databases">
        <title>Active sludge and wastewater microbial communities from Klosterneuburg, Austria.</title>
        <authorList>
            <person name="Wagner M."/>
        </authorList>
    </citation>
    <scope>NUCLEOTIDE SEQUENCE [LARGE SCALE GENOMIC DNA]</scope>
    <source>
        <strain evidence="17 19">Nm2</strain>
    </source>
</reference>
<evidence type="ECO:0000256" key="10">
    <source>
        <dbReference type="ARBA" id="ARBA00050887"/>
    </source>
</evidence>
<comment type="similarity">
    <text evidence="13">Belongs to the LpxK family.</text>
</comment>
<reference evidence="16 18" key="2">
    <citation type="journal article" date="2016" name="Genome Announc.">
        <title>Genome Sequence of Nitrosomonas communis Strain Nm2, a Mesophilic Ammonia-Oxidizing Bacterium Isolated from Mediterranean Soil.</title>
        <authorList>
            <person name="Kozlowski J.A."/>
            <person name="Kits K.D."/>
            <person name="Stein L.Y."/>
        </authorList>
    </citation>
    <scope>NUCLEOTIDE SEQUENCE [LARGE SCALE GENOMIC DNA]</scope>
    <source>
        <strain evidence="16 18">Nm2</strain>
    </source>
</reference>
<evidence type="ECO:0000313" key="18">
    <source>
        <dbReference type="Proteomes" id="UP000034156"/>
    </source>
</evidence>
<dbReference type="SUPFAM" id="SSF158997">
    <property type="entry name" value="Trm112p-like"/>
    <property type="match status" value="1"/>
</dbReference>
<keyword evidence="9 13" id="KW-0443">Lipid metabolism</keyword>
<evidence type="ECO:0000256" key="13">
    <source>
        <dbReference type="HAMAP-Rule" id="MF_00409"/>
    </source>
</evidence>
<evidence type="ECO:0000256" key="11">
    <source>
        <dbReference type="ARBA" id="ARBA00061313"/>
    </source>
</evidence>
<dbReference type="FunFam" id="2.20.25.10:FF:000002">
    <property type="entry name" value="UPF0434 protein YcaR"/>
    <property type="match status" value="1"/>
</dbReference>
<evidence type="ECO:0000256" key="4">
    <source>
        <dbReference type="ARBA" id="ARBA00022556"/>
    </source>
</evidence>
<keyword evidence="15" id="KW-0472">Membrane</keyword>
<dbReference type="Gene3D" id="2.20.25.10">
    <property type="match status" value="1"/>
</dbReference>
<keyword evidence="18" id="KW-1185">Reference proteome</keyword>
<keyword evidence="5 13" id="KW-0808">Transferase</keyword>
<dbReference type="HAMAP" id="MF_00409">
    <property type="entry name" value="LpxK"/>
    <property type="match status" value="1"/>
</dbReference>
<dbReference type="PANTHER" id="PTHR42724">
    <property type="entry name" value="TETRAACYLDISACCHARIDE 4'-KINASE"/>
    <property type="match status" value="1"/>
</dbReference>
<keyword evidence="3 13" id="KW-0444">Lipid biosynthesis</keyword>
<evidence type="ECO:0000256" key="1">
    <source>
        <dbReference type="ARBA" id="ARBA00002274"/>
    </source>
</evidence>
<evidence type="ECO:0000256" key="2">
    <source>
        <dbReference type="ARBA" id="ARBA00004870"/>
    </source>
</evidence>
<evidence type="ECO:0000313" key="19">
    <source>
        <dbReference type="Proteomes" id="UP000324176"/>
    </source>
</evidence>